<accession>K1SZA2</accession>
<evidence type="ECO:0000313" key="1">
    <source>
        <dbReference type="EMBL" id="EKC52646.1"/>
    </source>
</evidence>
<comment type="caution">
    <text evidence="1">The sequence shown here is derived from an EMBL/GenBank/DDBJ whole genome shotgun (WGS) entry which is preliminary data.</text>
</comment>
<protein>
    <submittedName>
        <fullName evidence="1">Aminoglycoside phosphotransferase</fullName>
    </submittedName>
</protein>
<proteinExistence type="predicted"/>
<keyword evidence="1" id="KW-0808">Transferase</keyword>
<dbReference type="InterPro" id="IPR011009">
    <property type="entry name" value="Kinase-like_dom_sf"/>
</dbReference>
<dbReference type="AlphaFoldDB" id="K1SZA2"/>
<reference evidence="1" key="1">
    <citation type="journal article" date="2013" name="Environ. Microbiol.">
        <title>Microbiota from the distal guts of lean and obese adolescents exhibit partial functional redundancy besides clear differences in community structure.</title>
        <authorList>
            <person name="Ferrer M."/>
            <person name="Ruiz A."/>
            <person name="Lanza F."/>
            <person name="Haange S.B."/>
            <person name="Oberbach A."/>
            <person name="Till H."/>
            <person name="Bargiela R."/>
            <person name="Campoy C."/>
            <person name="Segura M.T."/>
            <person name="Richter M."/>
            <person name="von Bergen M."/>
            <person name="Seifert J."/>
            <person name="Suarez A."/>
        </authorList>
    </citation>
    <scope>NUCLEOTIDE SEQUENCE</scope>
</reference>
<feature type="non-terminal residue" evidence="1">
    <location>
        <position position="111"/>
    </location>
</feature>
<dbReference type="SUPFAM" id="SSF56112">
    <property type="entry name" value="Protein kinase-like (PK-like)"/>
    <property type="match status" value="1"/>
</dbReference>
<organism evidence="1">
    <name type="scientific">human gut metagenome</name>
    <dbReference type="NCBI Taxonomy" id="408170"/>
    <lineage>
        <taxon>unclassified sequences</taxon>
        <taxon>metagenomes</taxon>
        <taxon>organismal metagenomes</taxon>
    </lineage>
</organism>
<sequence>MTTIIKRENKEIYRDGDKLVKVFDEKAFTKAQVLNEALNNARVEETGLKIPKLLDVRKVDGGWAITREYIEGKSLSELMAENPEKEDEYLEKFVNLQMEIHSKKCPMLNKI</sequence>
<dbReference type="EMBL" id="AJWZ01008966">
    <property type="protein sequence ID" value="EKC52646.1"/>
    <property type="molecule type" value="Genomic_DNA"/>
</dbReference>
<gene>
    <name evidence="1" type="ORF">OBE_12983</name>
</gene>
<name>K1SZA2_9ZZZZ</name>
<dbReference type="GO" id="GO:0016740">
    <property type="term" value="F:transferase activity"/>
    <property type="evidence" value="ECO:0007669"/>
    <property type="project" value="UniProtKB-KW"/>
</dbReference>